<evidence type="ECO:0000256" key="3">
    <source>
        <dbReference type="ARBA" id="ARBA00023002"/>
    </source>
</evidence>
<dbReference type="Gene3D" id="1.10.1040.10">
    <property type="entry name" value="N-(1-d-carboxylethyl)-l-norvaline Dehydrogenase, domain 2"/>
    <property type="match status" value="1"/>
</dbReference>
<evidence type="ECO:0000259" key="7">
    <source>
        <dbReference type="Pfam" id="PF14833"/>
    </source>
</evidence>
<dbReference type="PANTHER" id="PTHR22981:SF7">
    <property type="entry name" value="3-HYDROXYISOBUTYRATE DEHYDROGENASE, MITOCHONDRIAL"/>
    <property type="match status" value="1"/>
</dbReference>
<comment type="catalytic activity">
    <reaction evidence="5">
        <text>3-hydroxy-2-methylpropanoate + NAD(+) = 2-methyl-3-oxopropanoate + NADH + H(+)</text>
        <dbReference type="Rhea" id="RHEA:17681"/>
        <dbReference type="ChEBI" id="CHEBI:11805"/>
        <dbReference type="ChEBI" id="CHEBI:15378"/>
        <dbReference type="ChEBI" id="CHEBI:57540"/>
        <dbReference type="ChEBI" id="CHEBI:57700"/>
        <dbReference type="ChEBI" id="CHEBI:57945"/>
        <dbReference type="EC" id="1.1.1.31"/>
    </reaction>
</comment>
<dbReference type="SUPFAM" id="SSF48179">
    <property type="entry name" value="6-phosphogluconate dehydrogenase C-terminal domain-like"/>
    <property type="match status" value="1"/>
</dbReference>
<dbReference type="InterPro" id="IPR006115">
    <property type="entry name" value="6PGDH_NADP-bd"/>
</dbReference>
<name>A0ABM9LQ49_9MYCO</name>
<reference evidence="8 9" key="1">
    <citation type="submission" date="2023-08" db="EMBL/GenBank/DDBJ databases">
        <authorList>
            <person name="Folkvardsen B D."/>
            <person name="Norman A."/>
        </authorList>
    </citation>
    <scope>NUCLEOTIDE SEQUENCE [LARGE SCALE GENOMIC DNA]</scope>
    <source>
        <strain evidence="8 9">Mu0083</strain>
    </source>
</reference>
<evidence type="ECO:0000256" key="1">
    <source>
        <dbReference type="ARBA" id="ARBA00009080"/>
    </source>
</evidence>
<evidence type="ECO:0000259" key="6">
    <source>
        <dbReference type="Pfam" id="PF03446"/>
    </source>
</evidence>
<dbReference type="Pfam" id="PF03446">
    <property type="entry name" value="NAD_binding_2"/>
    <property type="match status" value="1"/>
</dbReference>
<proteinExistence type="inferred from homology"/>
<keyword evidence="9" id="KW-1185">Reference proteome</keyword>
<dbReference type="Pfam" id="PF14833">
    <property type="entry name" value="NAD_binding_11"/>
    <property type="match status" value="1"/>
</dbReference>
<evidence type="ECO:0000313" key="9">
    <source>
        <dbReference type="Proteomes" id="UP001190336"/>
    </source>
</evidence>
<keyword evidence="3 5" id="KW-0560">Oxidoreductase</keyword>
<feature type="domain" description="3-hydroxyisobutyrate dehydrogenase-like NAD-binding" evidence="7">
    <location>
        <begin position="162"/>
        <end position="288"/>
    </location>
</feature>
<evidence type="ECO:0000313" key="8">
    <source>
        <dbReference type="EMBL" id="CAJ1502874.1"/>
    </source>
</evidence>
<keyword evidence="2 5" id="KW-0101">Branched-chain amino acid catabolism</keyword>
<dbReference type="InterPro" id="IPR013328">
    <property type="entry name" value="6PGD_dom2"/>
</dbReference>
<dbReference type="Proteomes" id="UP001190336">
    <property type="component" value="Chromosome"/>
</dbReference>
<sequence length="291" mass="29088">MAVVAFLGLGRMGAPMSANLVAAGHTVRGFDPVPAAVEAAAQHGVSSHGSATEAVTGADVVITMLPHGDAVKQCYAQILPAAGPGTLFIDSSTISVADAREVHALAASHGFEQLDAPVSGGVTGAVAGRLAFMVGGGEDAVTRATPVLEPMSAKIIHCGAAGAGQAAKVCNNMVLAVQQVAVAEAFVLAEKLGLADQALFDVMTGATGNCWALHTNCPVPGPVPTSPANRNFEPGFATALMNKDLGLAMDAVASSGANAPLGSHAAAIYRDFAAEHAAEDFSAVIKALRSS</sequence>
<dbReference type="InterPro" id="IPR029154">
    <property type="entry name" value="HIBADH-like_NADP-bd"/>
</dbReference>
<dbReference type="RefSeq" id="WP_308473765.1">
    <property type="nucleotide sequence ID" value="NZ_OY726394.1"/>
</dbReference>
<evidence type="ECO:0000256" key="5">
    <source>
        <dbReference type="RuleBase" id="RU910714"/>
    </source>
</evidence>
<dbReference type="NCBIfam" id="TIGR01692">
    <property type="entry name" value="HIBADH"/>
    <property type="match status" value="1"/>
</dbReference>
<dbReference type="InterPro" id="IPR015815">
    <property type="entry name" value="HIBADH-related"/>
</dbReference>
<dbReference type="PROSITE" id="PS00895">
    <property type="entry name" value="3_HYDROXYISOBUT_DH"/>
    <property type="match status" value="1"/>
</dbReference>
<dbReference type="InterPro" id="IPR036291">
    <property type="entry name" value="NAD(P)-bd_dom_sf"/>
</dbReference>
<dbReference type="PIRSF" id="PIRSF000103">
    <property type="entry name" value="HIBADH"/>
    <property type="match status" value="1"/>
</dbReference>
<accession>A0ABM9LQ49</accession>
<dbReference type="GO" id="GO:0008442">
    <property type="term" value="F:3-hydroxyisobutyrate dehydrogenase activity"/>
    <property type="evidence" value="ECO:0007669"/>
    <property type="project" value="UniProtKB-EC"/>
</dbReference>
<dbReference type="InterPro" id="IPR008927">
    <property type="entry name" value="6-PGluconate_DH-like_C_sf"/>
</dbReference>
<dbReference type="Gene3D" id="3.40.50.720">
    <property type="entry name" value="NAD(P)-binding Rossmann-like Domain"/>
    <property type="match status" value="1"/>
</dbReference>
<evidence type="ECO:0000256" key="4">
    <source>
        <dbReference type="ARBA" id="ARBA00023027"/>
    </source>
</evidence>
<dbReference type="InterPro" id="IPR002204">
    <property type="entry name" value="3-OH-isobutyrate_DH-rel_CS"/>
</dbReference>
<gene>
    <name evidence="8" type="primary">mmsB</name>
    <name evidence="8" type="ORF">MU0083_003042</name>
</gene>
<dbReference type="EMBL" id="OY726394">
    <property type="protein sequence ID" value="CAJ1502874.1"/>
    <property type="molecule type" value="Genomic_DNA"/>
</dbReference>
<evidence type="ECO:0000256" key="2">
    <source>
        <dbReference type="ARBA" id="ARBA00022456"/>
    </source>
</evidence>
<feature type="domain" description="6-phosphogluconate dehydrogenase NADP-binding" evidence="6">
    <location>
        <begin position="4"/>
        <end position="159"/>
    </location>
</feature>
<dbReference type="EC" id="1.1.1.31" evidence="5"/>
<comment type="pathway">
    <text evidence="5">Amino-acid degradation; L-valine degradation.</text>
</comment>
<dbReference type="SUPFAM" id="SSF51735">
    <property type="entry name" value="NAD(P)-binding Rossmann-fold domains"/>
    <property type="match status" value="1"/>
</dbReference>
<keyword evidence="4 5" id="KW-0520">NAD</keyword>
<comment type="similarity">
    <text evidence="1 5">Belongs to the HIBADH-related family.</text>
</comment>
<dbReference type="PANTHER" id="PTHR22981">
    <property type="entry name" value="3-HYDROXYISOBUTYRATE DEHYDROGENASE-RELATED"/>
    <property type="match status" value="1"/>
</dbReference>
<dbReference type="InterPro" id="IPR011548">
    <property type="entry name" value="HIBADH"/>
</dbReference>
<protein>
    <recommendedName>
        <fullName evidence="5">3-hydroxyisobutyrate dehydrogenase</fullName>
        <shortName evidence="5">HIBADH</shortName>
        <ecNumber evidence="5">1.1.1.31</ecNumber>
    </recommendedName>
</protein>
<organism evidence="8 9">
    <name type="scientific">[Mycobacterium] kokjensenii</name>
    <dbReference type="NCBI Taxonomy" id="3064287"/>
    <lineage>
        <taxon>Bacteria</taxon>
        <taxon>Bacillati</taxon>
        <taxon>Actinomycetota</taxon>
        <taxon>Actinomycetes</taxon>
        <taxon>Mycobacteriales</taxon>
        <taxon>Mycobacteriaceae</taxon>
        <taxon>Mycolicibacter</taxon>
    </lineage>
</organism>